<reference evidence="1" key="1">
    <citation type="submission" date="2022-07" db="EMBL/GenBank/DDBJ databases">
        <title>Phylogenomic reconstructions and comparative analyses of Kickxellomycotina fungi.</title>
        <authorList>
            <person name="Reynolds N.K."/>
            <person name="Stajich J.E."/>
            <person name="Barry K."/>
            <person name="Grigoriev I.V."/>
            <person name="Crous P."/>
            <person name="Smith M.E."/>
        </authorList>
    </citation>
    <scope>NUCLEOTIDE SEQUENCE</scope>
    <source>
        <strain evidence="1">NRRL 1565</strain>
    </source>
</reference>
<sequence>MSTSNRTPALSNAASLAKPVVRNTLTGLTAQEAAVYADHCVTIIIPQVYSGAIPAKNGFVDESAFSADVAQLLADDIYHAQNRHTMLMLRLIERISEAGWDVQYRRIIQQVECMEIAISPSSGVTTASSFEAILCDWGIDISLLGAKVDNPRVNAGAADTASSACSSL</sequence>
<evidence type="ECO:0000313" key="2">
    <source>
        <dbReference type="Proteomes" id="UP001140094"/>
    </source>
</evidence>
<comment type="caution">
    <text evidence="1">The sequence shown here is derived from an EMBL/GenBank/DDBJ whole genome shotgun (WGS) entry which is preliminary data.</text>
</comment>
<keyword evidence="2" id="KW-1185">Reference proteome</keyword>
<dbReference type="Proteomes" id="UP001140094">
    <property type="component" value="Unassembled WGS sequence"/>
</dbReference>
<dbReference type="EMBL" id="JANBUO010004093">
    <property type="protein sequence ID" value="KAJ2788446.1"/>
    <property type="molecule type" value="Genomic_DNA"/>
</dbReference>
<protein>
    <submittedName>
        <fullName evidence="1">Uncharacterized protein</fullName>
    </submittedName>
</protein>
<name>A0A9W8HNZ5_9FUNG</name>
<dbReference type="AlphaFoldDB" id="A0A9W8HNZ5"/>
<accession>A0A9W8HNZ5</accession>
<organism evidence="1 2">
    <name type="scientific">Coemansia guatemalensis</name>
    <dbReference type="NCBI Taxonomy" id="2761395"/>
    <lineage>
        <taxon>Eukaryota</taxon>
        <taxon>Fungi</taxon>
        <taxon>Fungi incertae sedis</taxon>
        <taxon>Zoopagomycota</taxon>
        <taxon>Kickxellomycotina</taxon>
        <taxon>Kickxellomycetes</taxon>
        <taxon>Kickxellales</taxon>
        <taxon>Kickxellaceae</taxon>
        <taxon>Coemansia</taxon>
    </lineage>
</organism>
<dbReference type="OrthoDB" id="5552133at2759"/>
<evidence type="ECO:0000313" key="1">
    <source>
        <dbReference type="EMBL" id="KAJ2788446.1"/>
    </source>
</evidence>
<gene>
    <name evidence="1" type="ORF">H4R20_007378</name>
</gene>
<proteinExistence type="predicted"/>